<proteinExistence type="predicted"/>
<feature type="transmembrane region" description="Helical" evidence="1">
    <location>
        <begin position="32"/>
        <end position="55"/>
    </location>
</feature>
<dbReference type="EMBL" id="VIRS01000027">
    <property type="protein sequence ID" value="TQS41391.1"/>
    <property type="molecule type" value="Genomic_DNA"/>
</dbReference>
<dbReference type="AlphaFoldDB" id="A0A545AJA2"/>
<name>A0A545AJA2_9ACTN</name>
<feature type="transmembrane region" description="Helical" evidence="1">
    <location>
        <begin position="109"/>
        <end position="132"/>
    </location>
</feature>
<dbReference type="Proteomes" id="UP000317982">
    <property type="component" value="Unassembled WGS sequence"/>
</dbReference>
<comment type="caution">
    <text evidence="3">The sequence shown here is derived from an EMBL/GenBank/DDBJ whole genome shotgun (WGS) entry which is preliminary data.</text>
</comment>
<accession>A0A545AJA2</accession>
<sequence>MRLAVASAIGAAPGFFLSFAIAAVVSSDVSDTFFLVLAVTQLPATVAATVGESYATRVTPSLTAVNRDDVPRWALSLRYGGLWLVAVPACLVLSIWLDGGTSNNVPLLAKLVLVLLVPLSATAGCAAGTQVVTGSQLLSVSTQAFRGAGGFAGLCLGLFAKDHILTYVAFGMFLGELGRLIANAQSGHSGEQIASVPARTLIARNTFAHVLAMGTANVSPLTDRLVASHGGAGGVTAIELADKVIFAIVTLVSAALLPVATREWSWRIASTDDRPSQLRNVWKSWQRYRRRGIYAGGGISALLAAGAMAPILGLVSPPGVPGKLAWICIAIVGLGAGFATTVNLGARLMVLLAKTSLLPIFGVCNVVVNLALDVALFAILGVAGVALSSTILRAFQVFLYSVVLRHELRAGSDS</sequence>
<evidence type="ECO:0008006" key="5">
    <source>
        <dbReference type="Google" id="ProtNLM"/>
    </source>
</evidence>
<feature type="signal peptide" evidence="2">
    <location>
        <begin position="1"/>
        <end position="22"/>
    </location>
</feature>
<keyword evidence="1" id="KW-0472">Membrane</keyword>
<evidence type="ECO:0000313" key="4">
    <source>
        <dbReference type="Proteomes" id="UP000317982"/>
    </source>
</evidence>
<feature type="chain" id="PRO_5022084471" description="Oligosaccharide flippase family protein" evidence="2">
    <location>
        <begin position="23"/>
        <end position="414"/>
    </location>
</feature>
<keyword evidence="1" id="KW-0812">Transmembrane</keyword>
<feature type="transmembrane region" description="Helical" evidence="1">
    <location>
        <begin position="293"/>
        <end position="312"/>
    </location>
</feature>
<keyword evidence="1" id="KW-1133">Transmembrane helix</keyword>
<keyword evidence="4" id="KW-1185">Reference proteome</keyword>
<feature type="transmembrane region" description="Helical" evidence="1">
    <location>
        <begin position="76"/>
        <end position="97"/>
    </location>
</feature>
<dbReference type="RefSeq" id="WP_142708272.1">
    <property type="nucleotide sequence ID" value="NZ_VIRS01000027.1"/>
</dbReference>
<evidence type="ECO:0000256" key="1">
    <source>
        <dbReference type="SAM" id="Phobius"/>
    </source>
</evidence>
<evidence type="ECO:0000313" key="3">
    <source>
        <dbReference type="EMBL" id="TQS41391.1"/>
    </source>
</evidence>
<feature type="transmembrane region" description="Helical" evidence="1">
    <location>
        <begin position="374"/>
        <end position="395"/>
    </location>
</feature>
<gene>
    <name evidence="3" type="ORF">FL583_30280</name>
</gene>
<organism evidence="3 4">
    <name type="scientific">Cryptosporangium phraense</name>
    <dbReference type="NCBI Taxonomy" id="2593070"/>
    <lineage>
        <taxon>Bacteria</taxon>
        <taxon>Bacillati</taxon>
        <taxon>Actinomycetota</taxon>
        <taxon>Actinomycetes</taxon>
        <taxon>Cryptosporangiales</taxon>
        <taxon>Cryptosporangiaceae</taxon>
        <taxon>Cryptosporangium</taxon>
    </lineage>
</organism>
<keyword evidence="2" id="KW-0732">Signal</keyword>
<protein>
    <recommendedName>
        <fullName evidence="5">Oligosaccharide flippase family protein</fullName>
    </recommendedName>
</protein>
<dbReference type="InParanoid" id="A0A545AJA2"/>
<evidence type="ECO:0000256" key="2">
    <source>
        <dbReference type="SAM" id="SignalP"/>
    </source>
</evidence>
<feature type="transmembrane region" description="Helical" evidence="1">
    <location>
        <begin position="244"/>
        <end position="261"/>
    </location>
</feature>
<feature type="transmembrane region" description="Helical" evidence="1">
    <location>
        <begin position="324"/>
        <end position="344"/>
    </location>
</feature>
<feature type="transmembrane region" description="Helical" evidence="1">
    <location>
        <begin position="144"/>
        <end position="170"/>
    </location>
</feature>
<reference evidence="3 4" key="1">
    <citation type="submission" date="2019-07" db="EMBL/GenBank/DDBJ databases">
        <title>Cryptosporangium phraense sp. nov., isolated from plant litter.</title>
        <authorList>
            <person name="Suriyachadkun C."/>
        </authorList>
    </citation>
    <scope>NUCLEOTIDE SEQUENCE [LARGE SCALE GENOMIC DNA]</scope>
    <source>
        <strain evidence="3 4">A-T 5661</strain>
    </source>
</reference>